<dbReference type="InterPro" id="IPR018750">
    <property type="entry name" value="DUF2306_membrane"/>
</dbReference>
<dbReference type="EMBL" id="SJPJ01000001">
    <property type="protein sequence ID" value="TWT83052.1"/>
    <property type="molecule type" value="Genomic_DNA"/>
</dbReference>
<sequence>MVAMAVLLVKGLIGILMEYRWYFPADYDASAFLSGRRYTFFGTYRTAFYVHILSGPIVVVLGTLLMLSGGRKRFAKQHRRLGKSLLVIIIAVMLPSGLIIARMAYAGPIAAVGFVFLTVATAVGVSVTAYYARARKFQLHQRWASRSFVLLISPLVLRLISGVAIVTQTESEALYRANAWVSWLIPLAIYEMVWRWKRGGSKKVANRSDPRQT</sequence>
<name>A0A5C5Z6U9_9BACT</name>
<protein>
    <recommendedName>
        <fullName evidence="4">DUF2306 domain-containing protein</fullName>
    </recommendedName>
</protein>
<keyword evidence="1" id="KW-0472">Membrane</keyword>
<dbReference type="Pfam" id="PF10067">
    <property type="entry name" value="DUF2306"/>
    <property type="match status" value="1"/>
</dbReference>
<evidence type="ECO:0008006" key="4">
    <source>
        <dbReference type="Google" id="ProtNLM"/>
    </source>
</evidence>
<organism evidence="2 3">
    <name type="scientific">Novipirellula herctigrandis</name>
    <dbReference type="NCBI Taxonomy" id="2527986"/>
    <lineage>
        <taxon>Bacteria</taxon>
        <taxon>Pseudomonadati</taxon>
        <taxon>Planctomycetota</taxon>
        <taxon>Planctomycetia</taxon>
        <taxon>Pirellulales</taxon>
        <taxon>Pirellulaceae</taxon>
        <taxon>Novipirellula</taxon>
    </lineage>
</organism>
<evidence type="ECO:0000313" key="3">
    <source>
        <dbReference type="Proteomes" id="UP000315010"/>
    </source>
</evidence>
<evidence type="ECO:0000256" key="1">
    <source>
        <dbReference type="SAM" id="Phobius"/>
    </source>
</evidence>
<dbReference type="Proteomes" id="UP000315010">
    <property type="component" value="Unassembled WGS sequence"/>
</dbReference>
<feature type="transmembrane region" description="Helical" evidence="1">
    <location>
        <begin position="81"/>
        <end position="103"/>
    </location>
</feature>
<feature type="transmembrane region" description="Helical" evidence="1">
    <location>
        <begin position="48"/>
        <end position="69"/>
    </location>
</feature>
<proteinExistence type="predicted"/>
<gene>
    <name evidence="2" type="ORF">CA13_45150</name>
</gene>
<reference evidence="2 3" key="1">
    <citation type="submission" date="2019-02" db="EMBL/GenBank/DDBJ databases">
        <title>Deep-cultivation of Planctomycetes and their phenomic and genomic characterization uncovers novel biology.</title>
        <authorList>
            <person name="Wiegand S."/>
            <person name="Jogler M."/>
            <person name="Boedeker C."/>
            <person name="Pinto D."/>
            <person name="Vollmers J."/>
            <person name="Rivas-Marin E."/>
            <person name="Kohn T."/>
            <person name="Peeters S.H."/>
            <person name="Heuer A."/>
            <person name="Rast P."/>
            <person name="Oberbeckmann S."/>
            <person name="Bunk B."/>
            <person name="Jeske O."/>
            <person name="Meyerdierks A."/>
            <person name="Storesund J.E."/>
            <person name="Kallscheuer N."/>
            <person name="Luecker S."/>
            <person name="Lage O.M."/>
            <person name="Pohl T."/>
            <person name="Merkel B.J."/>
            <person name="Hornburger P."/>
            <person name="Mueller R.-W."/>
            <person name="Bruemmer F."/>
            <person name="Labrenz M."/>
            <person name="Spormann A.M."/>
            <person name="Op Den Camp H."/>
            <person name="Overmann J."/>
            <person name="Amann R."/>
            <person name="Jetten M.S.M."/>
            <person name="Mascher T."/>
            <person name="Medema M.H."/>
            <person name="Devos D.P."/>
            <person name="Kaster A.-K."/>
            <person name="Ovreas L."/>
            <person name="Rohde M."/>
            <person name="Galperin M.Y."/>
            <person name="Jogler C."/>
        </authorList>
    </citation>
    <scope>NUCLEOTIDE SEQUENCE [LARGE SCALE GENOMIC DNA]</scope>
    <source>
        <strain evidence="2 3">CA13</strain>
    </source>
</reference>
<feature type="transmembrane region" description="Helical" evidence="1">
    <location>
        <begin position="143"/>
        <end position="167"/>
    </location>
</feature>
<comment type="caution">
    <text evidence="2">The sequence shown here is derived from an EMBL/GenBank/DDBJ whole genome shotgun (WGS) entry which is preliminary data.</text>
</comment>
<keyword evidence="3" id="KW-1185">Reference proteome</keyword>
<keyword evidence="1" id="KW-0812">Transmembrane</keyword>
<dbReference type="AlphaFoldDB" id="A0A5C5Z6U9"/>
<evidence type="ECO:0000313" key="2">
    <source>
        <dbReference type="EMBL" id="TWT83052.1"/>
    </source>
</evidence>
<feature type="transmembrane region" description="Helical" evidence="1">
    <location>
        <begin position="173"/>
        <end position="193"/>
    </location>
</feature>
<keyword evidence="1" id="KW-1133">Transmembrane helix</keyword>
<accession>A0A5C5Z6U9</accession>
<feature type="transmembrane region" description="Helical" evidence="1">
    <location>
        <begin position="109"/>
        <end position="131"/>
    </location>
</feature>